<proteinExistence type="predicted"/>
<dbReference type="GO" id="GO:0003700">
    <property type="term" value="F:DNA-binding transcription factor activity"/>
    <property type="evidence" value="ECO:0007669"/>
    <property type="project" value="InterPro"/>
</dbReference>
<evidence type="ECO:0000313" key="2">
    <source>
        <dbReference type="EMBL" id="OAA35525.1"/>
    </source>
</evidence>
<feature type="region of interest" description="Disordered" evidence="1">
    <location>
        <begin position="231"/>
        <end position="273"/>
    </location>
</feature>
<evidence type="ECO:0008006" key="4">
    <source>
        <dbReference type="Google" id="ProtNLM"/>
    </source>
</evidence>
<feature type="compositionally biased region" description="Polar residues" evidence="1">
    <location>
        <begin position="231"/>
        <end position="245"/>
    </location>
</feature>
<evidence type="ECO:0000313" key="3">
    <source>
        <dbReference type="Proteomes" id="UP000243498"/>
    </source>
</evidence>
<dbReference type="PANTHER" id="PTHR40618:SF1">
    <property type="entry name" value="B-ZIP TRANSCRIPTION FACTOR (EUROFUNG)"/>
    <property type="match status" value="1"/>
</dbReference>
<organism evidence="2 3">
    <name type="scientific">Metarhizium rileyi (strain RCEF 4871)</name>
    <name type="common">Nomuraea rileyi</name>
    <dbReference type="NCBI Taxonomy" id="1649241"/>
    <lineage>
        <taxon>Eukaryota</taxon>
        <taxon>Fungi</taxon>
        <taxon>Dikarya</taxon>
        <taxon>Ascomycota</taxon>
        <taxon>Pezizomycotina</taxon>
        <taxon>Sordariomycetes</taxon>
        <taxon>Hypocreomycetidae</taxon>
        <taxon>Hypocreales</taxon>
        <taxon>Clavicipitaceae</taxon>
        <taxon>Metarhizium</taxon>
    </lineage>
</organism>
<gene>
    <name evidence="2" type="ORF">NOR_07910</name>
</gene>
<dbReference type="PANTHER" id="PTHR40618">
    <property type="entry name" value="B-ZIP TRANSCRIPTION FACTOR (EUROFUNG)-RELATED"/>
    <property type="match status" value="1"/>
</dbReference>
<dbReference type="InterPro" id="IPR046347">
    <property type="entry name" value="bZIP_sf"/>
</dbReference>
<feature type="compositionally biased region" description="Basic and acidic residues" evidence="1">
    <location>
        <begin position="143"/>
        <end position="152"/>
    </location>
</feature>
<evidence type="ECO:0000256" key="1">
    <source>
        <dbReference type="SAM" id="MobiDB-lite"/>
    </source>
</evidence>
<dbReference type="OMA" id="AGTHYAW"/>
<reference evidence="2 3" key="1">
    <citation type="journal article" date="2016" name="Genome Biol. Evol.">
        <title>Divergent and convergent evolution of fungal pathogenicity.</title>
        <authorList>
            <person name="Shang Y."/>
            <person name="Xiao G."/>
            <person name="Zheng P."/>
            <person name="Cen K."/>
            <person name="Zhan S."/>
            <person name="Wang C."/>
        </authorList>
    </citation>
    <scope>NUCLEOTIDE SEQUENCE [LARGE SCALE GENOMIC DNA]</scope>
    <source>
        <strain evidence="2 3">RCEF 4871</strain>
    </source>
</reference>
<protein>
    <recommendedName>
        <fullName evidence="4">BZIP transcription factor, bZIP-1</fullName>
    </recommendedName>
</protein>
<comment type="caution">
    <text evidence="2">The sequence shown here is derived from an EMBL/GenBank/DDBJ whole genome shotgun (WGS) entry which is preliminary data.</text>
</comment>
<feature type="region of interest" description="Disordered" evidence="1">
    <location>
        <begin position="123"/>
        <end position="165"/>
    </location>
</feature>
<keyword evidence="3" id="KW-1185">Reference proteome</keyword>
<dbReference type="EMBL" id="AZHC01000041">
    <property type="protein sequence ID" value="OAA35525.1"/>
    <property type="molecule type" value="Genomic_DNA"/>
</dbReference>
<sequence>MNKDDGWTQVGVVSGESANYTSSTSANHHQHRHHLTAGTETETEIGMDIGNNDLMSILSARKYPLPATHHHVTNTSAWDLPQPSSFIFGPNDGTRDPFNLCGAGAEGLNYLMSGFEQFSAPNAQITSAPSPTGRINAPSKKRAGGDDGGVSKEKRKKQIRDAQRTYRMRKESRLSSLTHRVFELEQVIDDMSTTIATFSDCLLQSGVLAPHVNLTQRTRETLEECLRLARTTSLDEGQGDPSANQVEKPPPEKKEPSSTIVNTRRPPGPGESPMRPLFAHTQMVLPLQYSAFMDQLHMTILYRGYLLLTDPSASVEVVRQRFRLLFPILGRGNLTAYFAAALHAKISKADVANQWKSIPFFQLGGAGTHYAWPPELGPYTRRSRHWHAVSVPLTHFSSDIQSDLRGDWFDMQDLECFLVEKNIQFTTSTNALGSPEISARQGKTHVNARELIAGMTPWI</sequence>
<dbReference type="CDD" id="cd14688">
    <property type="entry name" value="bZIP_YAP"/>
    <property type="match status" value="1"/>
</dbReference>
<accession>A0A166S0S3</accession>
<name>A0A166S0S3_METRR</name>
<dbReference type="SUPFAM" id="SSF57959">
    <property type="entry name" value="Leucine zipper domain"/>
    <property type="match status" value="1"/>
</dbReference>
<dbReference type="STRING" id="1081105.A0A166S0S3"/>
<dbReference type="Gene3D" id="1.20.5.170">
    <property type="match status" value="1"/>
</dbReference>
<dbReference type="AlphaFoldDB" id="A0A166S0S3"/>
<dbReference type="Proteomes" id="UP000243498">
    <property type="component" value="Unassembled WGS sequence"/>
</dbReference>
<dbReference type="OrthoDB" id="3555317at2759"/>